<protein>
    <submittedName>
        <fullName evidence="2">YesL family protein</fullName>
    </submittedName>
</protein>
<sequence>MNSGWTGKVMEFLTYATQIVVLNFLWIMGTLAGGVILGIAPATRALGRLTTALFLGEPSTSLWRDFWSTWRTHFWVTNKYAWPFTVLFLLAGADLYAFRVAALNGWSGTGLLLAPFLIVTAACVVAYAYLHASFLRFDDSVVATIRFAFASPLAFLPTTAAILLVNLAFVMLTWQVPLVVVLIGFSVPIGFSVVLAGHAHDRAYGGGFLEGDALLAQAHESWTKRSAERAAYADRMRNLK</sequence>
<evidence type="ECO:0000313" key="3">
    <source>
        <dbReference type="Proteomes" id="UP001597391"/>
    </source>
</evidence>
<dbReference type="RefSeq" id="WP_377465501.1">
    <property type="nucleotide sequence ID" value="NZ_JBHUOP010000002.1"/>
</dbReference>
<keyword evidence="1" id="KW-0472">Membrane</keyword>
<gene>
    <name evidence="2" type="ORF">ACFSYH_04925</name>
</gene>
<dbReference type="Pfam" id="PF04854">
    <property type="entry name" value="DUF624"/>
    <property type="match status" value="1"/>
</dbReference>
<feature type="transmembrane region" description="Helical" evidence="1">
    <location>
        <begin position="110"/>
        <end position="130"/>
    </location>
</feature>
<name>A0ABW5XDI4_9MICO</name>
<keyword evidence="1" id="KW-1133">Transmembrane helix</keyword>
<proteinExistence type="predicted"/>
<reference evidence="3" key="1">
    <citation type="journal article" date="2019" name="Int. J. Syst. Evol. Microbiol.">
        <title>The Global Catalogue of Microorganisms (GCM) 10K type strain sequencing project: providing services to taxonomists for standard genome sequencing and annotation.</title>
        <authorList>
            <consortium name="The Broad Institute Genomics Platform"/>
            <consortium name="The Broad Institute Genome Sequencing Center for Infectious Disease"/>
            <person name="Wu L."/>
            <person name="Ma J."/>
        </authorList>
    </citation>
    <scope>NUCLEOTIDE SEQUENCE [LARGE SCALE GENOMIC DNA]</scope>
    <source>
        <strain evidence="3">KCTC 33576</strain>
    </source>
</reference>
<evidence type="ECO:0000313" key="2">
    <source>
        <dbReference type="EMBL" id="MFD2839912.1"/>
    </source>
</evidence>
<comment type="caution">
    <text evidence="2">The sequence shown here is derived from an EMBL/GenBank/DDBJ whole genome shotgun (WGS) entry which is preliminary data.</text>
</comment>
<keyword evidence="3" id="KW-1185">Reference proteome</keyword>
<feature type="transmembrane region" description="Helical" evidence="1">
    <location>
        <begin position="80"/>
        <end position="98"/>
    </location>
</feature>
<dbReference type="InterPro" id="IPR006938">
    <property type="entry name" value="DUF624"/>
</dbReference>
<feature type="transmembrane region" description="Helical" evidence="1">
    <location>
        <begin position="150"/>
        <end position="172"/>
    </location>
</feature>
<dbReference type="Proteomes" id="UP001597391">
    <property type="component" value="Unassembled WGS sequence"/>
</dbReference>
<organism evidence="2 3">
    <name type="scientific">Populibacterium corticicola</name>
    <dbReference type="NCBI Taxonomy" id="1812826"/>
    <lineage>
        <taxon>Bacteria</taxon>
        <taxon>Bacillati</taxon>
        <taxon>Actinomycetota</taxon>
        <taxon>Actinomycetes</taxon>
        <taxon>Micrococcales</taxon>
        <taxon>Jonesiaceae</taxon>
        <taxon>Populibacterium</taxon>
    </lineage>
</organism>
<evidence type="ECO:0000256" key="1">
    <source>
        <dbReference type="SAM" id="Phobius"/>
    </source>
</evidence>
<dbReference type="EMBL" id="JBHUOP010000002">
    <property type="protein sequence ID" value="MFD2839912.1"/>
    <property type="molecule type" value="Genomic_DNA"/>
</dbReference>
<feature type="transmembrane region" description="Helical" evidence="1">
    <location>
        <begin position="179"/>
        <end position="199"/>
    </location>
</feature>
<accession>A0ABW5XDI4</accession>
<keyword evidence="1" id="KW-0812">Transmembrane</keyword>
<feature type="transmembrane region" description="Helical" evidence="1">
    <location>
        <begin position="12"/>
        <end position="40"/>
    </location>
</feature>